<dbReference type="PROSITE" id="PS50082">
    <property type="entry name" value="WD_REPEATS_2"/>
    <property type="match status" value="4"/>
</dbReference>
<dbReference type="SMART" id="SM00320">
    <property type="entry name" value="WD40"/>
    <property type="match status" value="9"/>
</dbReference>
<dbReference type="GO" id="GO:0033588">
    <property type="term" value="C:elongator holoenzyme complex"/>
    <property type="evidence" value="ECO:0007669"/>
    <property type="project" value="InterPro"/>
</dbReference>
<evidence type="ECO:0000313" key="14">
    <source>
        <dbReference type="Proteomes" id="UP000252519"/>
    </source>
</evidence>
<evidence type="ECO:0000313" key="13">
    <source>
        <dbReference type="EMBL" id="RCN48171.1"/>
    </source>
</evidence>
<keyword evidence="7 11" id="KW-0853">WD repeat</keyword>
<feature type="repeat" description="WD" evidence="11">
    <location>
        <begin position="217"/>
        <end position="259"/>
    </location>
</feature>
<feature type="repeat" description="WD" evidence="11">
    <location>
        <begin position="603"/>
        <end position="634"/>
    </location>
</feature>
<evidence type="ECO:0000256" key="7">
    <source>
        <dbReference type="ARBA" id="ARBA00022574"/>
    </source>
</evidence>
<dbReference type="PANTHER" id="PTHR44111">
    <property type="entry name" value="ELONGATOR COMPLEX PROTEIN 2"/>
    <property type="match status" value="1"/>
</dbReference>
<dbReference type="PROSITE" id="PS00028">
    <property type="entry name" value="ZINC_FINGER_C2H2_1"/>
    <property type="match status" value="1"/>
</dbReference>
<comment type="pathway">
    <text evidence="3">tRNA modification; 5-methoxycarbonylmethyl-2-thiouridine-tRNA biosynthesis.</text>
</comment>
<keyword evidence="8" id="KW-0819">tRNA processing</keyword>
<gene>
    <name evidence="13" type="ORF">ANCCAN_05716</name>
</gene>
<dbReference type="InterPro" id="IPR037289">
    <property type="entry name" value="Elp2"/>
</dbReference>
<dbReference type="PROSITE" id="PS50294">
    <property type="entry name" value="WD_REPEATS_REGION"/>
    <property type="match status" value="4"/>
</dbReference>
<keyword evidence="10" id="KW-0539">Nucleus</keyword>
<keyword evidence="14" id="KW-1185">Reference proteome</keyword>
<evidence type="ECO:0000256" key="5">
    <source>
        <dbReference type="ARBA" id="ARBA00020267"/>
    </source>
</evidence>
<evidence type="ECO:0000256" key="11">
    <source>
        <dbReference type="PROSITE-ProRule" id="PRU00221"/>
    </source>
</evidence>
<evidence type="ECO:0000256" key="6">
    <source>
        <dbReference type="ARBA" id="ARBA00022490"/>
    </source>
</evidence>
<dbReference type="AlphaFoldDB" id="A0A368GUY9"/>
<proteinExistence type="inferred from homology"/>
<reference evidence="13 14" key="1">
    <citation type="submission" date="2014-10" db="EMBL/GenBank/DDBJ databases">
        <title>Draft genome of the hookworm Ancylostoma caninum.</title>
        <authorList>
            <person name="Mitreva M."/>
        </authorList>
    </citation>
    <scope>NUCLEOTIDE SEQUENCE [LARGE SCALE GENOMIC DNA]</scope>
    <source>
        <strain evidence="13 14">Baltimore</strain>
    </source>
</reference>
<evidence type="ECO:0000256" key="2">
    <source>
        <dbReference type="ARBA" id="ARBA00004496"/>
    </source>
</evidence>
<evidence type="ECO:0000256" key="10">
    <source>
        <dbReference type="ARBA" id="ARBA00023242"/>
    </source>
</evidence>
<accession>A0A368GUY9</accession>
<dbReference type="InterPro" id="IPR001680">
    <property type="entry name" value="WD40_rpt"/>
</dbReference>
<dbReference type="SUPFAM" id="SSF50978">
    <property type="entry name" value="WD40 repeat-like"/>
    <property type="match status" value="3"/>
</dbReference>
<feature type="repeat" description="WD" evidence="11">
    <location>
        <begin position="292"/>
        <end position="324"/>
    </location>
</feature>
<keyword evidence="9" id="KW-0677">Repeat</keyword>
<evidence type="ECO:0000256" key="3">
    <source>
        <dbReference type="ARBA" id="ARBA00005043"/>
    </source>
</evidence>
<evidence type="ECO:0000256" key="1">
    <source>
        <dbReference type="ARBA" id="ARBA00004123"/>
    </source>
</evidence>
<comment type="subcellular location">
    <subcellularLocation>
        <location evidence="2">Cytoplasm</location>
    </subcellularLocation>
    <subcellularLocation>
        <location evidence="1">Nucleus</location>
    </subcellularLocation>
</comment>
<dbReference type="Proteomes" id="UP000252519">
    <property type="component" value="Unassembled WGS sequence"/>
</dbReference>
<sequence length="789" mass="86591">MVELPVEEVFIAAGINPRSHCLSACRKSNQFVFASDDQLVLQTFPELSHGLIQAVSERHHEGQITILKRVTSPGQHSCGQNIPDDLFVAGSADGKVVLYEVSASPSLIRHLLTLDVLEGSIGALCATLSGSELVVVASWVSDGNSGVRVWWLSWCEPQFSVSHSYDIPEFGNVFALAADMQNMANDRKLLVFGTTRRTIEFYCETPCGKAVKPVLSIAGHEDWIHSLAFNQSSPVLLATASQDTQVKLWRIEETVELEDSAEISVAKNRFAIEGVNPEDPPLSLSVGVESVLTGHDDWVQSVEWDRDGSTIITSSSDKSIIIWKETLGGLWADTVRLGIVGGQAAGFYCAVFSPDSKQIVASSYFGGLFAWIAPKTEEDSWSAAAVCSGHVGAVRDLAWHPEGKFVISVGEDKTTRVYVSPKNQTHFVEVGRPQVHGHSMQCIAMVSESIIVTGAEEKIFRAFEAPRTFVNSVCNIGGFEVEEVFRDYVPSHYGARVPALGLSNKAVEDSQEITPEENNDAHWEEGAFQASPAELFSPPTEDCLQQNTLWPEIQKLYGHGYEVYAIATNPTGTVLATSCKASQAEDAVIVLWETSDWSKKSEISGHQLTVTQIEWSPDGSLLLSVSRDRKAILYHEHDGNVNGFSYEKFWSSEKEHSRIIWSCCWCYDSRHFVTSSRDMQVILWECTDSGAVVSSKIKCPQPATSVAIGCGEQMSESVVAVGLQNGSILLLSVNEGNQLEIVRQLFVPPVIVDRAILRLRFNPADRKMLAVAGSDGKLRILKIEPTKLR</sequence>
<name>A0A368GUY9_ANCCA</name>
<protein>
    <recommendedName>
        <fullName evidence="5">Elongator complex protein 2</fullName>
    </recommendedName>
</protein>
<organism evidence="13 14">
    <name type="scientific">Ancylostoma caninum</name>
    <name type="common">Dog hookworm</name>
    <dbReference type="NCBI Taxonomy" id="29170"/>
    <lineage>
        <taxon>Eukaryota</taxon>
        <taxon>Metazoa</taxon>
        <taxon>Ecdysozoa</taxon>
        <taxon>Nematoda</taxon>
        <taxon>Chromadorea</taxon>
        <taxon>Rhabditida</taxon>
        <taxon>Rhabditina</taxon>
        <taxon>Rhabditomorpha</taxon>
        <taxon>Strongyloidea</taxon>
        <taxon>Ancylostomatidae</taxon>
        <taxon>Ancylostomatinae</taxon>
        <taxon>Ancylostoma</taxon>
    </lineage>
</organism>
<keyword evidence="6" id="KW-0963">Cytoplasm</keyword>
<dbReference type="PANTHER" id="PTHR44111:SF1">
    <property type="entry name" value="ELONGATOR COMPLEX PROTEIN 2"/>
    <property type="match status" value="1"/>
</dbReference>
<evidence type="ECO:0000256" key="4">
    <source>
        <dbReference type="ARBA" id="ARBA00005881"/>
    </source>
</evidence>
<dbReference type="Pfam" id="PF00400">
    <property type="entry name" value="WD40"/>
    <property type="match status" value="6"/>
</dbReference>
<dbReference type="GO" id="GO:0005737">
    <property type="term" value="C:cytoplasm"/>
    <property type="evidence" value="ECO:0007669"/>
    <property type="project" value="UniProtKB-SubCell"/>
</dbReference>
<dbReference type="Gene3D" id="2.130.10.10">
    <property type="entry name" value="YVTN repeat-like/Quinoprotein amine dehydrogenase"/>
    <property type="match status" value="4"/>
</dbReference>
<dbReference type="OrthoDB" id="27911at2759"/>
<dbReference type="STRING" id="29170.A0A368GUY9"/>
<evidence type="ECO:0000256" key="9">
    <source>
        <dbReference type="ARBA" id="ARBA00022737"/>
    </source>
</evidence>
<dbReference type="InterPro" id="IPR013087">
    <property type="entry name" value="Znf_C2H2_type"/>
</dbReference>
<dbReference type="GO" id="GO:0005634">
    <property type="term" value="C:nucleus"/>
    <property type="evidence" value="ECO:0007669"/>
    <property type="project" value="UniProtKB-SubCell"/>
</dbReference>
<dbReference type="InterPro" id="IPR036322">
    <property type="entry name" value="WD40_repeat_dom_sf"/>
</dbReference>
<dbReference type="EMBL" id="JOJR01000050">
    <property type="protein sequence ID" value="RCN48171.1"/>
    <property type="molecule type" value="Genomic_DNA"/>
</dbReference>
<feature type="domain" description="C2H2-type" evidence="12">
    <location>
        <begin position="203"/>
        <end position="225"/>
    </location>
</feature>
<feature type="repeat" description="WD" evidence="11">
    <location>
        <begin position="387"/>
        <end position="418"/>
    </location>
</feature>
<dbReference type="InterPro" id="IPR015943">
    <property type="entry name" value="WD40/YVTN_repeat-like_dom_sf"/>
</dbReference>
<comment type="caution">
    <text evidence="13">The sequence shown here is derived from an EMBL/GenBank/DDBJ whole genome shotgun (WGS) entry which is preliminary data.</text>
</comment>
<evidence type="ECO:0000259" key="12">
    <source>
        <dbReference type="PROSITE" id="PS00028"/>
    </source>
</evidence>
<dbReference type="UniPathway" id="UPA00988"/>
<dbReference type="GO" id="GO:0002098">
    <property type="term" value="P:tRNA wobble uridine modification"/>
    <property type="evidence" value="ECO:0007669"/>
    <property type="project" value="InterPro"/>
</dbReference>
<comment type="similarity">
    <text evidence="4">Belongs to the WD repeat ELP2 family.</text>
</comment>
<dbReference type="FunFam" id="2.130.10.10:FF:000400">
    <property type="entry name" value="Elongator acetyltransferase complex subunit 2"/>
    <property type="match status" value="1"/>
</dbReference>
<evidence type="ECO:0000256" key="8">
    <source>
        <dbReference type="ARBA" id="ARBA00022694"/>
    </source>
</evidence>